<name>A0ACC3Z5B1_COLTU</name>
<organism evidence="1 2">
    <name type="scientific">Colletotrichum truncatum</name>
    <name type="common">Anthracnose fungus</name>
    <name type="synonym">Colletotrichum capsici</name>
    <dbReference type="NCBI Taxonomy" id="5467"/>
    <lineage>
        <taxon>Eukaryota</taxon>
        <taxon>Fungi</taxon>
        <taxon>Dikarya</taxon>
        <taxon>Ascomycota</taxon>
        <taxon>Pezizomycotina</taxon>
        <taxon>Sordariomycetes</taxon>
        <taxon>Hypocreomycetidae</taxon>
        <taxon>Glomerellales</taxon>
        <taxon>Glomerellaceae</taxon>
        <taxon>Colletotrichum</taxon>
        <taxon>Colletotrichum truncatum species complex</taxon>
    </lineage>
</organism>
<evidence type="ECO:0000313" key="1">
    <source>
        <dbReference type="EMBL" id="KAL0939283.1"/>
    </source>
</evidence>
<reference evidence="1 2" key="1">
    <citation type="journal article" date="2020" name="Phytopathology">
        <title>Genome Sequence Resources of Colletotrichum truncatum, C. plurivorum, C. musicola, and C. sojae: Four Species Pathogenic to Soybean (Glycine max).</title>
        <authorList>
            <person name="Rogerio F."/>
            <person name="Boufleur T.R."/>
            <person name="Ciampi-Guillardi M."/>
            <person name="Sukno S.A."/>
            <person name="Thon M.R."/>
            <person name="Massola Junior N.S."/>
            <person name="Baroncelli R."/>
        </authorList>
    </citation>
    <scope>NUCLEOTIDE SEQUENCE [LARGE SCALE GENOMIC DNA]</scope>
    <source>
        <strain evidence="1 2">CMES1059</strain>
    </source>
</reference>
<dbReference type="EMBL" id="VUJX02000003">
    <property type="protein sequence ID" value="KAL0939283.1"/>
    <property type="molecule type" value="Genomic_DNA"/>
</dbReference>
<gene>
    <name evidence="1" type="ORF">CTRU02_205893</name>
</gene>
<comment type="caution">
    <text evidence="1">The sequence shown here is derived from an EMBL/GenBank/DDBJ whole genome shotgun (WGS) entry which is preliminary data.</text>
</comment>
<proteinExistence type="predicted"/>
<accession>A0ACC3Z5B1</accession>
<dbReference type="Proteomes" id="UP000805649">
    <property type="component" value="Unassembled WGS sequence"/>
</dbReference>
<keyword evidence="2" id="KW-1185">Reference proteome</keyword>
<sequence>MSSHVVVIGSDLRRATVKVNPGTYLTDVLQEACKKLNLSSDKYLLKHKQKQVDLSVVWRVSGLSPGAKLELVQKSNTPSVVSVALQLPAPESNAAPNGRLVDKLPSDFTLWKVLRQFESGAVSQGKNLNITARGVAQTTSGGASGSGQMYYETPVLNIMGRELASFDDFQKTLSQLGYNSGTVLIRLSFRKTDQTLFEAMGYINQFFSEVEAEAKQRSQAPTNPEPLAQLAPVEQTAQHPAAEDHLSTNASANQQASQLPSQEASSLGDLGSGAMDVDTAKPTDPLQPVSVFRAPTGTTPAAALAEVSESDYTPTIAHAQLHQARLLQNSQNKRLPSDKELEAQAQAEEARLAAVSTVAVKVRFPDNTSAQWTFGHEATGATLYQGVRSVMAYDNQAFRLVIPGSKILIKDEDAPKNRLIHDYKLTRNILLNLVWDDSVPADIRKRPFLKGSFAQKATDITVPDIPNFVGGKDDSHSTVPASKPERSEGEGSAAKKLPKWLKLPGKK</sequence>
<protein>
    <submittedName>
        <fullName evidence="1">Ubx domain-containing protein</fullName>
    </submittedName>
</protein>
<evidence type="ECO:0000313" key="2">
    <source>
        <dbReference type="Proteomes" id="UP000805649"/>
    </source>
</evidence>